<dbReference type="Proteomes" id="UP000245119">
    <property type="component" value="Linkage Group LG4"/>
</dbReference>
<comment type="caution">
    <text evidence="3">The sequence shown here is derived from an EMBL/GenBank/DDBJ whole genome shotgun (WGS) entry which is preliminary data.</text>
</comment>
<dbReference type="SUPFAM" id="SSF47769">
    <property type="entry name" value="SAM/Pointed domain"/>
    <property type="match status" value="2"/>
</dbReference>
<proteinExistence type="predicted"/>
<dbReference type="InterPro" id="IPR013761">
    <property type="entry name" value="SAM/pointed_sf"/>
</dbReference>
<sequence length="844" mass="95199">MTLPVRLSFYQQEHLVFTVGRDHRTHEYFGDLTLVSVYLEPFIGCLLIQNDDGKVTNKIVALPCRLRILGVSLVEGLEGGSEGRDTLKELITSYVQATKGVSSRRDPFMKELALISKKIKIKKETDIPDYIDEDTFIDIVMKRPRQRQDEFPLNSPTTTREDEEPQYETLWPHDRDSHVYVLPLSDVDGKNRILTKENLEGDSQTVQTVAKSQEPVSLSSRDGVTAVLSKPSAEASRDATATSSKAPALPPVSHRVPLRSTSSSEDSQKPQTLMLSSASSRPNLFQVPDQAMPRSARPALRQLRRFDVERLSVDDVCRRLKELGLEKHCKKFKKSLIDGKLLKRISRKALEEEFRLSEIVIDRWYDVKKYFIDGKLVKRVGGKAPEEGKLQLSEAEIVKLGNTEEQSSKSQRFFTWTESKTFTSRDVFNGMLGDLPLLLVVSSGFSPAPSKPGINHLEQFETGQVVFAFQRAFHRRVLLHDSHDRTLSLPLLSSILFRVKDPVNKGEGKVTTLDDVVKTMTLPVRLSFYQQEHLVFTVGRDHRTHEYFGDLTLVSVYLEPFIGCLGCQGSTELALISKKIKIKKETDIPDYIDEDTFIDIVMKRPRQRQGDGPLNSPLKTKEDEDQDPQYETLWPHDRDSHVYVLPPSDVDDKNRILTKENLEGDSQTVQYVAKSQEPASNDGVTAVLSKPSAEVLPPVPHHPQVAPSSRDATPTSSKAPALPPVSHRVPLRSTSTGALRESTHTFMQSSAYSNPNLSQAMAKSDRPVRSHPSRFDIGQLSVDDVCRRLKELGLEKHCKKFKKSLIDGKLLKRISRKALEEEFRLSEVEIVKLSTFIDEGHIPK</sequence>
<feature type="domain" description="SAM" evidence="2">
    <location>
        <begin position="781"/>
        <end position="821"/>
    </location>
</feature>
<feature type="compositionally biased region" description="Polar residues" evidence="1">
    <location>
        <begin position="706"/>
        <end position="718"/>
    </location>
</feature>
<feature type="region of interest" description="Disordered" evidence="1">
    <location>
        <begin position="147"/>
        <end position="167"/>
    </location>
</feature>
<dbReference type="InterPro" id="IPR001660">
    <property type="entry name" value="SAM"/>
</dbReference>
<name>A0A2T7PFT4_POMCA</name>
<dbReference type="EMBL" id="PZQS01000004">
    <property type="protein sequence ID" value="PVD32287.1"/>
    <property type="molecule type" value="Genomic_DNA"/>
</dbReference>
<dbReference type="STRING" id="400727.A0A2T7PFT4"/>
<evidence type="ECO:0000259" key="2">
    <source>
        <dbReference type="Pfam" id="PF00536"/>
    </source>
</evidence>
<feature type="region of interest" description="Disordered" evidence="1">
    <location>
        <begin position="603"/>
        <end position="635"/>
    </location>
</feature>
<feature type="region of interest" description="Disordered" evidence="1">
    <location>
        <begin position="204"/>
        <end position="285"/>
    </location>
</feature>
<feature type="domain" description="SAM" evidence="2">
    <location>
        <begin position="312"/>
        <end position="351"/>
    </location>
</feature>
<organism evidence="3 4">
    <name type="scientific">Pomacea canaliculata</name>
    <name type="common">Golden apple snail</name>
    <dbReference type="NCBI Taxonomy" id="400727"/>
    <lineage>
        <taxon>Eukaryota</taxon>
        <taxon>Metazoa</taxon>
        <taxon>Spiralia</taxon>
        <taxon>Lophotrochozoa</taxon>
        <taxon>Mollusca</taxon>
        <taxon>Gastropoda</taxon>
        <taxon>Caenogastropoda</taxon>
        <taxon>Architaenioglossa</taxon>
        <taxon>Ampullarioidea</taxon>
        <taxon>Ampullariidae</taxon>
        <taxon>Pomacea</taxon>
    </lineage>
</organism>
<protein>
    <recommendedName>
        <fullName evidence="2">SAM domain-containing protein</fullName>
    </recommendedName>
</protein>
<feature type="compositionally biased region" description="Polar residues" evidence="1">
    <location>
        <begin position="204"/>
        <end position="222"/>
    </location>
</feature>
<evidence type="ECO:0000313" key="4">
    <source>
        <dbReference type="Proteomes" id="UP000245119"/>
    </source>
</evidence>
<accession>A0A2T7PFT4</accession>
<dbReference type="PANTHER" id="PTHR14454:SF11">
    <property type="entry name" value="SERRANO, ISOFORM F"/>
    <property type="match status" value="1"/>
</dbReference>
<feature type="compositionally biased region" description="Polar residues" evidence="1">
    <location>
        <begin position="259"/>
        <end position="283"/>
    </location>
</feature>
<reference evidence="3 4" key="1">
    <citation type="submission" date="2018-04" db="EMBL/GenBank/DDBJ databases">
        <title>The genome of golden apple snail Pomacea canaliculata provides insight into stress tolerance and invasive adaptation.</title>
        <authorList>
            <person name="Liu C."/>
            <person name="Liu B."/>
            <person name="Ren Y."/>
            <person name="Zhang Y."/>
            <person name="Wang H."/>
            <person name="Li S."/>
            <person name="Jiang F."/>
            <person name="Yin L."/>
            <person name="Zhang G."/>
            <person name="Qian W."/>
            <person name="Fan W."/>
        </authorList>
    </citation>
    <scope>NUCLEOTIDE SEQUENCE [LARGE SCALE GENOMIC DNA]</scope>
    <source>
        <strain evidence="3">SZHN2017</strain>
        <tissue evidence="3">Muscle</tissue>
    </source>
</reference>
<dbReference type="Pfam" id="PF00536">
    <property type="entry name" value="SAM_1"/>
    <property type="match status" value="2"/>
</dbReference>
<dbReference type="Gene3D" id="1.10.150.50">
    <property type="entry name" value="Transcription Factor, Ets-1"/>
    <property type="match status" value="2"/>
</dbReference>
<dbReference type="InterPro" id="IPR052281">
    <property type="entry name" value="GAREM"/>
</dbReference>
<dbReference type="AlphaFoldDB" id="A0A2T7PFT4"/>
<evidence type="ECO:0000313" key="3">
    <source>
        <dbReference type="EMBL" id="PVD32287.1"/>
    </source>
</evidence>
<dbReference type="PANTHER" id="PTHR14454">
    <property type="entry name" value="GRB2-ASSOCIATED AND REGULATOR OF MAPK PROTEIN FAMILY MEMBER"/>
    <property type="match status" value="1"/>
</dbReference>
<dbReference type="OrthoDB" id="6077228at2759"/>
<feature type="region of interest" description="Disordered" evidence="1">
    <location>
        <begin position="694"/>
        <end position="730"/>
    </location>
</feature>
<evidence type="ECO:0000256" key="1">
    <source>
        <dbReference type="SAM" id="MobiDB-lite"/>
    </source>
</evidence>
<keyword evidence="4" id="KW-1185">Reference proteome</keyword>
<gene>
    <name evidence="3" type="ORF">C0Q70_07720</name>
</gene>